<evidence type="ECO:0000259" key="9">
    <source>
        <dbReference type="Pfam" id="PF01545"/>
    </source>
</evidence>
<dbReference type="Gene3D" id="1.20.1510.10">
    <property type="entry name" value="Cation efflux protein transmembrane domain"/>
    <property type="match status" value="1"/>
</dbReference>
<evidence type="ECO:0000259" key="10">
    <source>
        <dbReference type="Pfam" id="PF16916"/>
    </source>
</evidence>
<dbReference type="InterPro" id="IPR036837">
    <property type="entry name" value="Cation_efflux_CTD_sf"/>
</dbReference>
<accession>A0A9X3N2H1</accession>
<dbReference type="GO" id="GO:0015086">
    <property type="term" value="F:cadmium ion transmembrane transporter activity"/>
    <property type="evidence" value="ECO:0007669"/>
    <property type="project" value="TreeGrafter"/>
</dbReference>
<dbReference type="InterPro" id="IPR002524">
    <property type="entry name" value="Cation_efflux"/>
</dbReference>
<reference evidence="11" key="1">
    <citation type="submission" date="2022-10" db="EMBL/GenBank/DDBJ databases">
        <title>The WGS of Solirubrobacter ginsenosidimutans DSM 21036.</title>
        <authorList>
            <person name="Jiang Z."/>
        </authorList>
    </citation>
    <scope>NUCLEOTIDE SEQUENCE</scope>
    <source>
        <strain evidence="11">DSM 21036</strain>
    </source>
</reference>
<dbReference type="NCBIfam" id="TIGR01297">
    <property type="entry name" value="CDF"/>
    <property type="match status" value="1"/>
</dbReference>
<feature type="domain" description="Cation efflux protein cytoplasmic" evidence="10">
    <location>
        <begin position="226"/>
        <end position="305"/>
    </location>
</feature>
<dbReference type="EMBL" id="JAPDOD010000047">
    <property type="protein sequence ID" value="MDA0165457.1"/>
    <property type="molecule type" value="Genomic_DNA"/>
</dbReference>
<keyword evidence="12" id="KW-1185">Reference proteome</keyword>
<organism evidence="11 12">
    <name type="scientific">Solirubrobacter ginsenosidimutans</name>
    <dbReference type="NCBI Taxonomy" id="490573"/>
    <lineage>
        <taxon>Bacteria</taxon>
        <taxon>Bacillati</taxon>
        <taxon>Actinomycetota</taxon>
        <taxon>Thermoleophilia</taxon>
        <taxon>Solirubrobacterales</taxon>
        <taxon>Solirubrobacteraceae</taxon>
        <taxon>Solirubrobacter</taxon>
    </lineage>
</organism>
<proteinExistence type="inferred from homology"/>
<dbReference type="GO" id="GO:0015093">
    <property type="term" value="F:ferrous iron transmembrane transporter activity"/>
    <property type="evidence" value="ECO:0007669"/>
    <property type="project" value="TreeGrafter"/>
</dbReference>
<evidence type="ECO:0000256" key="8">
    <source>
        <dbReference type="SAM" id="Phobius"/>
    </source>
</evidence>
<keyword evidence="4 8" id="KW-0812">Transmembrane</keyword>
<dbReference type="InterPro" id="IPR027469">
    <property type="entry name" value="Cation_efflux_TMD_sf"/>
</dbReference>
<keyword evidence="3" id="KW-0813">Transport</keyword>
<dbReference type="Proteomes" id="UP001149140">
    <property type="component" value="Unassembled WGS sequence"/>
</dbReference>
<feature type="domain" description="Cation efflux protein transmembrane" evidence="9">
    <location>
        <begin position="29"/>
        <end position="222"/>
    </location>
</feature>
<dbReference type="GO" id="GO:0006882">
    <property type="term" value="P:intracellular zinc ion homeostasis"/>
    <property type="evidence" value="ECO:0007669"/>
    <property type="project" value="TreeGrafter"/>
</dbReference>
<feature type="transmembrane region" description="Helical" evidence="8">
    <location>
        <begin position="30"/>
        <end position="52"/>
    </location>
</feature>
<dbReference type="InterPro" id="IPR058533">
    <property type="entry name" value="Cation_efflux_TM"/>
</dbReference>
<feature type="transmembrane region" description="Helical" evidence="8">
    <location>
        <begin position="96"/>
        <end position="117"/>
    </location>
</feature>
<protein>
    <submittedName>
        <fullName evidence="11">Cation diffusion facilitator family transporter</fullName>
    </submittedName>
</protein>
<comment type="subcellular location">
    <subcellularLocation>
        <location evidence="1">Membrane</location>
        <topology evidence="1">Multi-pass membrane protein</topology>
    </subcellularLocation>
</comment>
<keyword evidence="5 8" id="KW-1133">Transmembrane helix</keyword>
<feature type="transmembrane region" description="Helical" evidence="8">
    <location>
        <begin position="172"/>
        <end position="191"/>
    </location>
</feature>
<dbReference type="PANTHER" id="PTHR43840:SF15">
    <property type="entry name" value="MITOCHONDRIAL METAL TRANSPORTER 1-RELATED"/>
    <property type="match status" value="1"/>
</dbReference>
<evidence type="ECO:0000256" key="2">
    <source>
        <dbReference type="ARBA" id="ARBA00008114"/>
    </source>
</evidence>
<comment type="similarity">
    <text evidence="2">Belongs to the cation diffusion facilitator (CDF) transporter (TC 2.A.4) family.</text>
</comment>
<evidence type="ECO:0000256" key="4">
    <source>
        <dbReference type="ARBA" id="ARBA00022692"/>
    </source>
</evidence>
<feature type="region of interest" description="Disordered" evidence="7">
    <location>
        <begin position="1"/>
        <end position="20"/>
    </location>
</feature>
<gene>
    <name evidence="11" type="ORF">OM076_34630</name>
</gene>
<keyword evidence="6 8" id="KW-0472">Membrane</keyword>
<comment type="caution">
    <text evidence="11">The sequence shown here is derived from an EMBL/GenBank/DDBJ whole genome shotgun (WGS) entry which is preliminary data.</text>
</comment>
<dbReference type="Gene3D" id="3.30.70.1350">
    <property type="entry name" value="Cation efflux protein, cytoplasmic domain"/>
    <property type="match status" value="1"/>
</dbReference>
<evidence type="ECO:0000256" key="3">
    <source>
        <dbReference type="ARBA" id="ARBA00022448"/>
    </source>
</evidence>
<dbReference type="SUPFAM" id="SSF160240">
    <property type="entry name" value="Cation efflux protein cytoplasmic domain-like"/>
    <property type="match status" value="1"/>
</dbReference>
<evidence type="ECO:0000313" key="12">
    <source>
        <dbReference type="Proteomes" id="UP001149140"/>
    </source>
</evidence>
<dbReference type="PANTHER" id="PTHR43840">
    <property type="entry name" value="MITOCHONDRIAL METAL TRANSPORTER 1-RELATED"/>
    <property type="match status" value="1"/>
</dbReference>
<evidence type="ECO:0000256" key="1">
    <source>
        <dbReference type="ARBA" id="ARBA00004141"/>
    </source>
</evidence>
<evidence type="ECO:0000256" key="6">
    <source>
        <dbReference type="ARBA" id="ARBA00023136"/>
    </source>
</evidence>
<dbReference type="InterPro" id="IPR050291">
    <property type="entry name" value="CDF_Transporter"/>
</dbReference>
<dbReference type="GO" id="GO:0005886">
    <property type="term" value="C:plasma membrane"/>
    <property type="evidence" value="ECO:0007669"/>
    <property type="project" value="TreeGrafter"/>
</dbReference>
<dbReference type="RefSeq" id="WP_270044716.1">
    <property type="nucleotide sequence ID" value="NZ_JAPDOD010000047.1"/>
</dbReference>
<dbReference type="InterPro" id="IPR027470">
    <property type="entry name" value="Cation_efflux_CTD"/>
</dbReference>
<feature type="transmembrane region" description="Helical" evidence="8">
    <location>
        <begin position="197"/>
        <end position="215"/>
    </location>
</feature>
<evidence type="ECO:0000256" key="5">
    <source>
        <dbReference type="ARBA" id="ARBA00022989"/>
    </source>
</evidence>
<dbReference type="GO" id="GO:0015341">
    <property type="term" value="F:zinc efflux antiporter activity"/>
    <property type="evidence" value="ECO:0007669"/>
    <property type="project" value="TreeGrafter"/>
</dbReference>
<evidence type="ECO:0000313" key="11">
    <source>
        <dbReference type="EMBL" id="MDA0165457.1"/>
    </source>
</evidence>
<feature type="transmembrane region" description="Helical" evidence="8">
    <location>
        <begin position="129"/>
        <end position="151"/>
    </location>
</feature>
<evidence type="ECO:0000256" key="7">
    <source>
        <dbReference type="SAM" id="MobiDB-lite"/>
    </source>
</evidence>
<dbReference type="Pfam" id="PF16916">
    <property type="entry name" value="ZT_dimer"/>
    <property type="match status" value="1"/>
</dbReference>
<dbReference type="SUPFAM" id="SSF161111">
    <property type="entry name" value="Cation efflux protein transmembrane domain-like"/>
    <property type="match status" value="1"/>
</dbReference>
<name>A0A9X3N2H1_9ACTN</name>
<sequence>MAGRTLNGDRTVAASHEETRDRARSRAATISILSNTALIVLKVVAGVLTGSVAILTEALHSAIDLLASFIAFFSVRRAEEPADASHRYGHEKFENAAAAAEGMLILAGSAVIAFAAIRALIHGPHLERLGIGIVVIGVASAANLAVSSWLFRRARETNSPALHGDASHLRTDAYTSIGVLVGLGLVSVTGAHWLDPVVALIIAAAIVVTGTRITMGSLRVLVDEALPDEELEVIRRAIESFSDRGVVGYHQLRTRQAGARRYVDLHVQFAHGTTLEEAHRIGHELQDSIEADLQGADVLIHLEPEDRVRPDEALR</sequence>
<feature type="transmembrane region" description="Helical" evidence="8">
    <location>
        <begin position="58"/>
        <end position="75"/>
    </location>
</feature>
<dbReference type="AlphaFoldDB" id="A0A9X3N2H1"/>
<dbReference type="Pfam" id="PF01545">
    <property type="entry name" value="Cation_efflux"/>
    <property type="match status" value="1"/>
</dbReference>